<dbReference type="AlphaFoldDB" id="A0A7D9D927"/>
<dbReference type="Proteomes" id="UP001152795">
    <property type="component" value="Unassembled WGS sequence"/>
</dbReference>
<feature type="region of interest" description="Disordered" evidence="1">
    <location>
        <begin position="71"/>
        <end position="137"/>
    </location>
</feature>
<proteinExistence type="predicted"/>
<feature type="compositionally biased region" description="Basic and acidic residues" evidence="1">
    <location>
        <begin position="71"/>
        <end position="91"/>
    </location>
</feature>
<evidence type="ECO:0000313" key="3">
    <source>
        <dbReference type="Proteomes" id="UP001152795"/>
    </source>
</evidence>
<name>A0A7D9D927_PARCT</name>
<sequence>MASSCSISDCENCIHAKKLYTSALAILHNQDRQMVIITDDKIQQGNLTVKRGNTQNDVLIPIVPMVEEVVKERGKGKGKGKDKSMEIKKIEPATTSKENPIDIIEKQPLTSRKQPSKEKEPQSSPSQKNQAQSRKDRLKKQALVKLLRAYIMTNIIVLKK</sequence>
<dbReference type="EMBL" id="CACRXK020000204">
    <property type="protein sequence ID" value="CAB3979502.1"/>
    <property type="molecule type" value="Genomic_DNA"/>
</dbReference>
<protein>
    <submittedName>
        <fullName evidence="2">Uncharacterized protein</fullName>
    </submittedName>
</protein>
<evidence type="ECO:0000313" key="2">
    <source>
        <dbReference type="EMBL" id="CAB3979502.1"/>
    </source>
</evidence>
<comment type="caution">
    <text evidence="2">The sequence shown here is derived from an EMBL/GenBank/DDBJ whole genome shotgun (WGS) entry which is preliminary data.</text>
</comment>
<evidence type="ECO:0000256" key="1">
    <source>
        <dbReference type="SAM" id="MobiDB-lite"/>
    </source>
</evidence>
<gene>
    <name evidence="2" type="ORF">PACLA_8A065557</name>
</gene>
<keyword evidence="3" id="KW-1185">Reference proteome</keyword>
<organism evidence="2 3">
    <name type="scientific">Paramuricea clavata</name>
    <name type="common">Red gorgonian</name>
    <name type="synonym">Violescent sea-whip</name>
    <dbReference type="NCBI Taxonomy" id="317549"/>
    <lineage>
        <taxon>Eukaryota</taxon>
        <taxon>Metazoa</taxon>
        <taxon>Cnidaria</taxon>
        <taxon>Anthozoa</taxon>
        <taxon>Octocorallia</taxon>
        <taxon>Malacalcyonacea</taxon>
        <taxon>Plexauridae</taxon>
        <taxon>Paramuricea</taxon>
    </lineage>
</organism>
<reference evidence="2" key="1">
    <citation type="submission" date="2020-04" db="EMBL/GenBank/DDBJ databases">
        <authorList>
            <person name="Alioto T."/>
            <person name="Alioto T."/>
            <person name="Gomez Garrido J."/>
        </authorList>
    </citation>
    <scope>NUCLEOTIDE SEQUENCE</scope>
    <source>
        <strain evidence="2">A484AB</strain>
    </source>
</reference>
<accession>A0A7D9D927</accession>